<dbReference type="Proteomes" id="UP000183085">
    <property type="component" value="Unassembled WGS sequence"/>
</dbReference>
<dbReference type="PANTHER" id="PTHR33653:SF1">
    <property type="entry name" value="RIBONUCLEASE VAPC2"/>
    <property type="match status" value="1"/>
</dbReference>
<keyword evidence="6" id="KW-0460">Magnesium</keyword>
<keyword evidence="5" id="KW-0378">Hydrolase</keyword>
<evidence type="ECO:0000313" key="10">
    <source>
        <dbReference type="Proteomes" id="UP000183085"/>
    </source>
</evidence>
<keyword evidence="4" id="KW-0479">Metal-binding</keyword>
<dbReference type="PANTHER" id="PTHR33653">
    <property type="entry name" value="RIBONUCLEASE VAPC2"/>
    <property type="match status" value="1"/>
</dbReference>
<dbReference type="GO" id="GO:0046872">
    <property type="term" value="F:metal ion binding"/>
    <property type="evidence" value="ECO:0007669"/>
    <property type="project" value="UniProtKB-KW"/>
</dbReference>
<dbReference type="Pfam" id="PF01850">
    <property type="entry name" value="PIN"/>
    <property type="match status" value="1"/>
</dbReference>
<dbReference type="InterPro" id="IPR002716">
    <property type="entry name" value="PIN_dom"/>
</dbReference>
<feature type="domain" description="PIN" evidence="8">
    <location>
        <begin position="5"/>
        <end position="112"/>
    </location>
</feature>
<dbReference type="Gene3D" id="3.40.50.1010">
    <property type="entry name" value="5'-nuclease"/>
    <property type="match status" value="1"/>
</dbReference>
<evidence type="ECO:0000256" key="6">
    <source>
        <dbReference type="ARBA" id="ARBA00022842"/>
    </source>
</evidence>
<dbReference type="InterPro" id="IPR050556">
    <property type="entry name" value="Type_II_TA_system_RNase"/>
</dbReference>
<evidence type="ECO:0000256" key="4">
    <source>
        <dbReference type="ARBA" id="ARBA00022723"/>
    </source>
</evidence>
<dbReference type="EMBL" id="MNYI01000242">
    <property type="protein sequence ID" value="OIP36384.1"/>
    <property type="molecule type" value="Genomic_DNA"/>
</dbReference>
<evidence type="ECO:0000256" key="5">
    <source>
        <dbReference type="ARBA" id="ARBA00022801"/>
    </source>
</evidence>
<comment type="caution">
    <text evidence="9">The sequence shown here is derived from an EMBL/GenBank/DDBJ whole genome shotgun (WGS) entry which is preliminary data.</text>
</comment>
<evidence type="ECO:0000256" key="2">
    <source>
        <dbReference type="ARBA" id="ARBA00022649"/>
    </source>
</evidence>
<protein>
    <recommendedName>
        <fullName evidence="8">PIN domain-containing protein</fullName>
    </recommendedName>
</protein>
<name>A0A1J5E131_9BACT</name>
<comment type="similarity">
    <text evidence="7">Belongs to the PINc/VapC protein family.</text>
</comment>
<evidence type="ECO:0000256" key="7">
    <source>
        <dbReference type="ARBA" id="ARBA00038093"/>
    </source>
</evidence>
<gene>
    <name evidence="9" type="ORF">AUJ95_09420</name>
</gene>
<dbReference type="SUPFAM" id="SSF88723">
    <property type="entry name" value="PIN domain-like"/>
    <property type="match status" value="1"/>
</dbReference>
<evidence type="ECO:0000259" key="8">
    <source>
        <dbReference type="Pfam" id="PF01850"/>
    </source>
</evidence>
<dbReference type="GO" id="GO:0004518">
    <property type="term" value="F:nuclease activity"/>
    <property type="evidence" value="ECO:0007669"/>
    <property type="project" value="UniProtKB-KW"/>
</dbReference>
<dbReference type="InterPro" id="IPR029060">
    <property type="entry name" value="PIN-like_dom_sf"/>
</dbReference>
<dbReference type="GO" id="GO:0016787">
    <property type="term" value="F:hydrolase activity"/>
    <property type="evidence" value="ECO:0007669"/>
    <property type="project" value="UniProtKB-KW"/>
</dbReference>
<keyword evidence="2" id="KW-1277">Toxin-antitoxin system</keyword>
<accession>A0A1J5E131</accession>
<reference evidence="9 10" key="1">
    <citation type="journal article" date="2016" name="Environ. Microbiol.">
        <title>Genomic resolution of a cold subsurface aquifer community provides metabolic insights for novel microbes adapted to high CO concentrations.</title>
        <authorList>
            <person name="Probst A.J."/>
            <person name="Castelle C.J."/>
            <person name="Singh A."/>
            <person name="Brown C.T."/>
            <person name="Anantharaman K."/>
            <person name="Sharon I."/>
            <person name="Hug L.A."/>
            <person name="Burstein D."/>
            <person name="Emerson J.B."/>
            <person name="Thomas B.C."/>
            <person name="Banfield J.F."/>
        </authorList>
    </citation>
    <scope>NUCLEOTIDE SEQUENCE [LARGE SCALE GENOMIC DNA]</scope>
    <source>
        <strain evidence="9">CG2_30_40_21</strain>
    </source>
</reference>
<keyword evidence="3" id="KW-0540">Nuclease</keyword>
<dbReference type="CDD" id="cd18741">
    <property type="entry name" value="PIN_VapC4-5_FitB-like"/>
    <property type="match status" value="1"/>
</dbReference>
<evidence type="ECO:0000256" key="3">
    <source>
        <dbReference type="ARBA" id="ARBA00022722"/>
    </source>
</evidence>
<organism evidence="9 10">
    <name type="scientific">Candidatus Desantisbacteria bacterium CG2_30_40_21</name>
    <dbReference type="NCBI Taxonomy" id="1817895"/>
    <lineage>
        <taxon>Bacteria</taxon>
        <taxon>Candidatus Desantisiibacteriota</taxon>
    </lineage>
</organism>
<dbReference type="AlphaFoldDB" id="A0A1J5E131"/>
<comment type="cofactor">
    <cofactor evidence="1">
        <name>Mg(2+)</name>
        <dbReference type="ChEBI" id="CHEBI:18420"/>
    </cofactor>
</comment>
<evidence type="ECO:0000256" key="1">
    <source>
        <dbReference type="ARBA" id="ARBA00001946"/>
    </source>
</evidence>
<proteinExistence type="inferred from homology"/>
<dbReference type="STRING" id="1817895.AUJ95_09420"/>
<sequence length="130" mass="14952">MNKNLLETTILINYFRKTQKAIDYLDSLYIKGNVILVPQIVSAELFFGCRNIQEEREIEDFLSNYCVTTNISLETMKKSAELKRTYGKSYECGLIDMLIASTALIENAELVTINIKHFQMIKGLSIIKPY</sequence>
<evidence type="ECO:0000313" key="9">
    <source>
        <dbReference type="EMBL" id="OIP36384.1"/>
    </source>
</evidence>